<sequence>MEVAEVPRRCDAEIADKFPRIGLIGPQIHGHSGVFDWAGPTGLVAAKQIHPVKRESEWKCDGDSHVEGMGEQKSEGESADELFSAYMNLDALNSGVPSPLEKSCSENRENLDSRASGAKTNGAESSDDEAESSVNKSGNTNPISDKKEGNKRSFTGDAKPSPWIVLFKHNLGDPSRSSSTLKEKLKFDLDTQRVKSMNIFNHSFHMCAWRVSDTTKVAIGHCRRKKTTNPYIHKPFQVWKSGNKTEEKNKQISSFSPPSPLIMISGLVRRLEGKVALVTGGASGIGECTARLLHRHGAKVIIADVQDRLGSTICHDLGPSGDCTFVHCDVTNEDHVRHAVDAAVSRFGRLDIMFNNAGVSDPKRPSFAENEKSDFERVMGVNATGVFLGIKHAARVMVPARRGSIVNTASVCGVLGGVATHAYTCSKHAVVGLTKSAAVELGTAGVRVNCVSPYLIETPLTKEFFRLGDGGGADNIYSNLKGMQIRAEDIAEAVVYLGSDESRYVSGHNLVVDGGFTALNKGLTIFG</sequence>
<dbReference type="Proteomes" id="UP000825729">
    <property type="component" value="Unassembled WGS sequence"/>
</dbReference>
<comment type="caution">
    <text evidence="4">The sequence shown here is derived from an EMBL/GenBank/DDBJ whole genome shotgun (WGS) entry which is preliminary data.</text>
</comment>
<dbReference type="PANTHER" id="PTHR43180">
    <property type="entry name" value="3-OXOACYL-(ACYL-CARRIER-PROTEIN) REDUCTASE (AFU_ORTHOLOGUE AFUA_6G11210)"/>
    <property type="match status" value="1"/>
</dbReference>
<dbReference type="FunFam" id="3.40.50.720:FF:000084">
    <property type="entry name" value="Short-chain dehydrogenase reductase"/>
    <property type="match status" value="1"/>
</dbReference>
<feature type="region of interest" description="Disordered" evidence="3">
    <location>
        <begin position="94"/>
        <end position="156"/>
    </location>
</feature>
<name>A0AAV7EHS4_ARIFI</name>
<proteinExistence type="inferred from homology"/>
<feature type="compositionally biased region" description="Basic and acidic residues" evidence="3">
    <location>
        <begin position="103"/>
        <end position="112"/>
    </location>
</feature>
<dbReference type="EMBL" id="JAINDJ010000005">
    <property type="protein sequence ID" value="KAG9447386.1"/>
    <property type="molecule type" value="Genomic_DNA"/>
</dbReference>
<dbReference type="CDD" id="cd05326">
    <property type="entry name" value="secoisolariciresinol-DH_like_SDR_c"/>
    <property type="match status" value="1"/>
</dbReference>
<feature type="compositionally biased region" description="Basic and acidic residues" evidence="3">
    <location>
        <begin position="55"/>
        <end position="76"/>
    </location>
</feature>
<evidence type="ECO:0000256" key="1">
    <source>
        <dbReference type="ARBA" id="ARBA00006484"/>
    </source>
</evidence>
<accession>A0AAV7EHS4</accession>
<evidence type="ECO:0000256" key="2">
    <source>
        <dbReference type="ARBA" id="ARBA00023002"/>
    </source>
</evidence>
<gene>
    <name evidence="4" type="ORF">H6P81_013514</name>
</gene>
<keyword evidence="2" id="KW-0560">Oxidoreductase</keyword>
<dbReference type="NCBIfam" id="NF005559">
    <property type="entry name" value="PRK07231.1"/>
    <property type="match status" value="1"/>
</dbReference>
<dbReference type="PRINTS" id="PR00081">
    <property type="entry name" value="GDHRDH"/>
</dbReference>
<dbReference type="PANTHER" id="PTHR43180:SF30">
    <property type="entry name" value="MOMILACTONE A SYNTHASE"/>
    <property type="match status" value="1"/>
</dbReference>
<feature type="region of interest" description="Disordered" evidence="3">
    <location>
        <begin position="55"/>
        <end position="78"/>
    </location>
</feature>
<evidence type="ECO:0000313" key="5">
    <source>
        <dbReference type="Proteomes" id="UP000825729"/>
    </source>
</evidence>
<dbReference type="SUPFAM" id="SSF51735">
    <property type="entry name" value="NAD(P)-binding Rossmann-fold domains"/>
    <property type="match status" value="1"/>
</dbReference>
<dbReference type="InterPro" id="IPR020904">
    <property type="entry name" value="Sc_DH/Rdtase_CS"/>
</dbReference>
<evidence type="ECO:0000256" key="3">
    <source>
        <dbReference type="SAM" id="MobiDB-lite"/>
    </source>
</evidence>
<dbReference type="InterPro" id="IPR045309">
    <property type="entry name" value="ABA2-like"/>
</dbReference>
<keyword evidence="5" id="KW-1185">Reference proteome</keyword>
<evidence type="ECO:0000313" key="4">
    <source>
        <dbReference type="EMBL" id="KAG9447386.1"/>
    </source>
</evidence>
<organism evidence="4 5">
    <name type="scientific">Aristolochia fimbriata</name>
    <name type="common">White veined hardy Dutchman's pipe vine</name>
    <dbReference type="NCBI Taxonomy" id="158543"/>
    <lineage>
        <taxon>Eukaryota</taxon>
        <taxon>Viridiplantae</taxon>
        <taxon>Streptophyta</taxon>
        <taxon>Embryophyta</taxon>
        <taxon>Tracheophyta</taxon>
        <taxon>Spermatophyta</taxon>
        <taxon>Magnoliopsida</taxon>
        <taxon>Magnoliidae</taxon>
        <taxon>Piperales</taxon>
        <taxon>Aristolochiaceae</taxon>
        <taxon>Aristolochia</taxon>
    </lineage>
</organism>
<dbReference type="Pfam" id="PF13561">
    <property type="entry name" value="adh_short_C2"/>
    <property type="match status" value="1"/>
</dbReference>
<dbReference type="InterPro" id="IPR036291">
    <property type="entry name" value="NAD(P)-bd_dom_sf"/>
</dbReference>
<comment type="similarity">
    <text evidence="1">Belongs to the short-chain dehydrogenases/reductases (SDR) family.</text>
</comment>
<dbReference type="Gene3D" id="3.40.50.720">
    <property type="entry name" value="NAD(P)-binding Rossmann-like Domain"/>
    <property type="match status" value="1"/>
</dbReference>
<feature type="compositionally biased region" description="Polar residues" evidence="3">
    <location>
        <begin position="134"/>
        <end position="143"/>
    </location>
</feature>
<dbReference type="InterPro" id="IPR002347">
    <property type="entry name" value="SDR_fam"/>
</dbReference>
<dbReference type="PROSITE" id="PS00061">
    <property type="entry name" value="ADH_SHORT"/>
    <property type="match status" value="1"/>
</dbReference>
<dbReference type="AlphaFoldDB" id="A0AAV7EHS4"/>
<dbReference type="PRINTS" id="PR00080">
    <property type="entry name" value="SDRFAMILY"/>
</dbReference>
<dbReference type="GO" id="GO:0016616">
    <property type="term" value="F:oxidoreductase activity, acting on the CH-OH group of donors, NAD or NADP as acceptor"/>
    <property type="evidence" value="ECO:0007669"/>
    <property type="project" value="InterPro"/>
</dbReference>
<evidence type="ECO:0008006" key="6">
    <source>
        <dbReference type="Google" id="ProtNLM"/>
    </source>
</evidence>
<protein>
    <recommendedName>
        <fullName evidence="6">Secoisolariciresinol dehydrogenase</fullName>
    </recommendedName>
</protein>
<reference evidence="4 5" key="1">
    <citation type="submission" date="2021-07" db="EMBL/GenBank/DDBJ databases">
        <title>The Aristolochia fimbriata genome: insights into angiosperm evolution, floral development and chemical biosynthesis.</title>
        <authorList>
            <person name="Jiao Y."/>
        </authorList>
    </citation>
    <scope>NUCLEOTIDE SEQUENCE [LARGE SCALE GENOMIC DNA]</scope>
    <source>
        <strain evidence="4">IBCAS-2021</strain>
        <tissue evidence="4">Leaf</tissue>
    </source>
</reference>